<dbReference type="EMBL" id="WBMW01004938">
    <property type="protein sequence ID" value="NXC48342.1"/>
    <property type="molecule type" value="Genomic_DNA"/>
</dbReference>
<dbReference type="InterPro" id="IPR036951">
    <property type="entry name" value="ArAA_hydroxylase_sf"/>
</dbReference>
<evidence type="ECO:0000313" key="10">
    <source>
        <dbReference type="Proteomes" id="UP000613066"/>
    </source>
</evidence>
<protein>
    <submittedName>
        <fullName evidence="9">TY3H monooxygenase</fullName>
    </submittedName>
</protein>
<proteinExistence type="inferred from homology"/>
<keyword evidence="6 9" id="KW-0503">Monooxygenase</keyword>
<gene>
    <name evidence="9" type="primary">Th_0</name>
    <name evidence="9" type="ORF">PENPIL_R09613</name>
</gene>
<dbReference type="GO" id="GO:0005506">
    <property type="term" value="F:iron ion binding"/>
    <property type="evidence" value="ECO:0007669"/>
    <property type="project" value="InterPro"/>
</dbReference>
<name>A0A851PBA5_9GALL</name>
<keyword evidence="4" id="KW-0560">Oxidoreductase</keyword>
<comment type="similarity">
    <text evidence="2">Belongs to the biopterin-dependent aromatic amino acid hydroxylase family.</text>
</comment>
<evidence type="ECO:0000256" key="5">
    <source>
        <dbReference type="ARBA" id="ARBA00023004"/>
    </source>
</evidence>
<feature type="domain" description="Biopterin-dependent aromatic amino acid hydroxylase family profile" evidence="8">
    <location>
        <begin position="1"/>
        <end position="130"/>
    </location>
</feature>
<evidence type="ECO:0000256" key="6">
    <source>
        <dbReference type="ARBA" id="ARBA00023033"/>
    </source>
</evidence>
<evidence type="ECO:0000256" key="7">
    <source>
        <dbReference type="PIRSR" id="PIRSR601273-2"/>
    </source>
</evidence>
<evidence type="ECO:0000256" key="4">
    <source>
        <dbReference type="ARBA" id="ARBA00023002"/>
    </source>
</evidence>
<dbReference type="InterPro" id="IPR019774">
    <property type="entry name" value="Aromatic-AA_hydroxylase_C"/>
</dbReference>
<dbReference type="AlphaFoldDB" id="A0A851PBA5"/>
<evidence type="ECO:0000259" key="8">
    <source>
        <dbReference type="PROSITE" id="PS51410"/>
    </source>
</evidence>
<dbReference type="PRINTS" id="PR00372">
    <property type="entry name" value="FYWHYDRXLASE"/>
</dbReference>
<dbReference type="InterPro" id="IPR036329">
    <property type="entry name" value="Aro-AA_hydroxylase_C_sf"/>
</dbReference>
<feature type="binding site" evidence="7">
    <location>
        <position position="8"/>
    </location>
    <ligand>
        <name>Fe cation</name>
        <dbReference type="ChEBI" id="CHEBI:24875"/>
    </ligand>
</feature>
<comment type="cofactor">
    <cofactor evidence="1 7">
        <name>Fe(2+)</name>
        <dbReference type="ChEBI" id="CHEBI:29033"/>
    </cofactor>
</comment>
<dbReference type="Pfam" id="PF00351">
    <property type="entry name" value="Biopterin_H"/>
    <property type="match status" value="1"/>
</dbReference>
<dbReference type="InterPro" id="IPR001273">
    <property type="entry name" value="ArAA_hydroxylase"/>
</dbReference>
<dbReference type="GO" id="GO:0005737">
    <property type="term" value="C:cytoplasm"/>
    <property type="evidence" value="ECO:0007669"/>
    <property type="project" value="TreeGrafter"/>
</dbReference>
<feature type="non-terminal residue" evidence="9">
    <location>
        <position position="1"/>
    </location>
</feature>
<dbReference type="GO" id="GO:0030424">
    <property type="term" value="C:axon"/>
    <property type="evidence" value="ECO:0007669"/>
    <property type="project" value="TreeGrafter"/>
</dbReference>
<keyword evidence="10" id="KW-1185">Reference proteome</keyword>
<evidence type="ECO:0000313" key="9">
    <source>
        <dbReference type="EMBL" id="NXC48342.1"/>
    </source>
</evidence>
<dbReference type="GO" id="GO:0004511">
    <property type="term" value="F:tyrosine 3-monooxygenase activity"/>
    <property type="evidence" value="ECO:0007669"/>
    <property type="project" value="TreeGrafter"/>
</dbReference>
<dbReference type="PANTHER" id="PTHR11473:SF19">
    <property type="entry name" value="BIOPTERIN-DEPENDENT AROMATIC AMINO ACID HYDROXYLASE FAMILY PROFILE DOMAIN-CONTAINING PROTEIN"/>
    <property type="match status" value="1"/>
</dbReference>
<reference evidence="9" key="1">
    <citation type="submission" date="2019-09" db="EMBL/GenBank/DDBJ databases">
        <title>Bird 10,000 Genomes (B10K) Project - Family phase.</title>
        <authorList>
            <person name="Zhang G."/>
        </authorList>
    </citation>
    <scope>NUCLEOTIDE SEQUENCE</scope>
    <source>
        <strain evidence="9">B10K-DU-001-08</strain>
        <tissue evidence="9">Muscle</tissue>
    </source>
</reference>
<dbReference type="GO" id="GO:0043204">
    <property type="term" value="C:perikaryon"/>
    <property type="evidence" value="ECO:0007669"/>
    <property type="project" value="TreeGrafter"/>
</dbReference>
<accession>A0A851PBA5</accession>
<feature type="non-terminal residue" evidence="9">
    <location>
        <position position="130"/>
    </location>
</feature>
<sequence>QLYWFTVEFGLCKQNGSIKAYGAGLLSSYGELMYALSNKPEYKPFDPEVTAVHPYQDQAFQPVYFIAENFEDAKAKLQNYARKIKKPFSLHYDPFTSSIEVLDIPQKVKRTLSQMKEDLKNLCLSLENLS</sequence>
<dbReference type="GO" id="GO:0006585">
    <property type="term" value="P:dopamine biosynthetic process from tyrosine"/>
    <property type="evidence" value="ECO:0007669"/>
    <property type="project" value="TreeGrafter"/>
</dbReference>
<comment type="caution">
    <text evidence="9">The sequence shown here is derived from an EMBL/GenBank/DDBJ whole genome shotgun (WGS) entry which is preliminary data.</text>
</comment>
<dbReference type="PANTHER" id="PTHR11473">
    <property type="entry name" value="AROMATIC AMINO ACID HYDROXYLASE"/>
    <property type="match status" value="1"/>
</dbReference>
<evidence type="ECO:0000256" key="3">
    <source>
        <dbReference type="ARBA" id="ARBA00022723"/>
    </source>
</evidence>
<dbReference type="Proteomes" id="UP000613066">
    <property type="component" value="Unassembled WGS sequence"/>
</dbReference>
<evidence type="ECO:0000256" key="1">
    <source>
        <dbReference type="ARBA" id="ARBA00001954"/>
    </source>
</evidence>
<dbReference type="SUPFAM" id="SSF56534">
    <property type="entry name" value="Aromatic aminoacid monoxygenases, catalytic and oligomerization domains"/>
    <property type="match status" value="1"/>
</dbReference>
<dbReference type="Gene3D" id="1.10.800.10">
    <property type="entry name" value="Aromatic amino acid hydroxylase"/>
    <property type="match status" value="1"/>
</dbReference>
<dbReference type="PROSITE" id="PS51410">
    <property type="entry name" value="BH4_AAA_HYDROXYL_2"/>
    <property type="match status" value="1"/>
</dbReference>
<dbReference type="OrthoDB" id="9097227at2759"/>
<evidence type="ECO:0000256" key="2">
    <source>
        <dbReference type="ARBA" id="ARBA00009712"/>
    </source>
</evidence>
<keyword evidence="5 7" id="KW-0408">Iron</keyword>
<organism evidence="9 10">
    <name type="scientific">Penelope pileata</name>
    <dbReference type="NCBI Taxonomy" id="1118817"/>
    <lineage>
        <taxon>Eukaryota</taxon>
        <taxon>Metazoa</taxon>
        <taxon>Chordata</taxon>
        <taxon>Craniata</taxon>
        <taxon>Vertebrata</taxon>
        <taxon>Euteleostomi</taxon>
        <taxon>Archelosauria</taxon>
        <taxon>Archosauria</taxon>
        <taxon>Dinosauria</taxon>
        <taxon>Saurischia</taxon>
        <taxon>Theropoda</taxon>
        <taxon>Coelurosauria</taxon>
        <taxon>Aves</taxon>
        <taxon>Neognathae</taxon>
        <taxon>Galloanserae</taxon>
        <taxon>Galliformes</taxon>
        <taxon>Cracidae</taxon>
        <taxon>Penelope</taxon>
    </lineage>
</organism>
<keyword evidence="3 7" id="KW-0479">Metal-binding</keyword>